<feature type="transmembrane region" description="Helical" evidence="1">
    <location>
        <begin position="174"/>
        <end position="195"/>
    </location>
</feature>
<proteinExistence type="predicted"/>
<gene>
    <name evidence="2" type="ORF">MNV_480010</name>
</gene>
<evidence type="ECO:0000313" key="3">
    <source>
        <dbReference type="Proteomes" id="UP000218615"/>
    </source>
</evidence>
<name>A0A284VR11_9EURY</name>
<sequence>MNDQITFEQWILRIGGVVLIIGALMGMVGNLIHPATPSGDPEGVARTIAESESWVIVHLVIVFGLIFMLGGLVAIYHSISGGLAGALVRLGFIAAIAGVTVGLILVTLDGIAAKHIAEAWATAPPEEEATALRLVLAEQNLDFALAALFNILFAGFTFILYGLAVALSRVYPRWLGWVVVVAGIGSIVVGIIQAYEGKSTPTTRVLTIIFPTIITLWLALMGVLVVRKASSQEGAIAPD</sequence>
<dbReference type="Pfam" id="PF14329">
    <property type="entry name" value="DUF4386"/>
    <property type="match status" value="1"/>
</dbReference>
<keyword evidence="3" id="KW-1185">Reference proteome</keyword>
<keyword evidence="1" id="KW-0472">Membrane</keyword>
<keyword evidence="1" id="KW-1133">Transmembrane helix</keyword>
<feature type="transmembrane region" description="Helical" evidence="1">
    <location>
        <begin position="53"/>
        <end position="75"/>
    </location>
</feature>
<accession>A0A284VR11</accession>
<feature type="transmembrane region" description="Helical" evidence="1">
    <location>
        <begin position="87"/>
        <end position="108"/>
    </location>
</feature>
<dbReference type="Proteomes" id="UP000218615">
    <property type="component" value="Unassembled WGS sequence"/>
</dbReference>
<dbReference type="EMBL" id="FZMP01000194">
    <property type="protein sequence ID" value="SNQ61715.1"/>
    <property type="molecule type" value="Genomic_DNA"/>
</dbReference>
<organism evidence="2 3">
    <name type="scientific">Candidatus Methanoperedens nitratireducens</name>
    <dbReference type="NCBI Taxonomy" id="1392998"/>
    <lineage>
        <taxon>Archaea</taxon>
        <taxon>Methanobacteriati</taxon>
        <taxon>Methanobacteriota</taxon>
        <taxon>Stenosarchaea group</taxon>
        <taxon>Methanomicrobia</taxon>
        <taxon>Methanosarcinales</taxon>
        <taxon>ANME-2 cluster</taxon>
        <taxon>Candidatus Methanoperedentaceae</taxon>
        <taxon>Candidatus Methanoperedens</taxon>
    </lineage>
</organism>
<dbReference type="AlphaFoldDB" id="A0A284VR11"/>
<feature type="transmembrane region" description="Helical" evidence="1">
    <location>
        <begin position="12"/>
        <end position="33"/>
    </location>
</feature>
<protein>
    <submittedName>
        <fullName evidence="2">Putative membrane protein</fullName>
    </submittedName>
</protein>
<keyword evidence="1" id="KW-0812">Transmembrane</keyword>
<feature type="transmembrane region" description="Helical" evidence="1">
    <location>
        <begin position="143"/>
        <end position="167"/>
    </location>
</feature>
<feature type="transmembrane region" description="Helical" evidence="1">
    <location>
        <begin position="207"/>
        <end position="226"/>
    </location>
</feature>
<dbReference type="InterPro" id="IPR025495">
    <property type="entry name" value="DUF4386"/>
</dbReference>
<reference evidence="3" key="1">
    <citation type="submission" date="2017-06" db="EMBL/GenBank/DDBJ databases">
        <authorList>
            <person name="Cremers G."/>
        </authorList>
    </citation>
    <scope>NUCLEOTIDE SEQUENCE [LARGE SCALE GENOMIC DNA]</scope>
</reference>
<evidence type="ECO:0000313" key="2">
    <source>
        <dbReference type="EMBL" id="SNQ61715.1"/>
    </source>
</evidence>
<evidence type="ECO:0000256" key="1">
    <source>
        <dbReference type="SAM" id="Phobius"/>
    </source>
</evidence>